<protein>
    <recommendedName>
        <fullName evidence="3">Lipoprotein</fullName>
    </recommendedName>
</protein>
<reference evidence="1 2" key="1">
    <citation type="journal article" date="2016" name="Antonie Van Leeuwenhoek">
        <title>Denitratimonas tolerans gen. nov., sp. nov., a denitrifying bacterium isolated from a bioreactor for tannery wastewater treatment.</title>
        <authorList>
            <person name="Han S.I."/>
            <person name="Kim J.O."/>
            <person name="Lee Y.R."/>
            <person name="Ekpeghere K.I."/>
            <person name="Koh S.C."/>
            <person name="Whang K.S."/>
        </authorList>
    </citation>
    <scope>NUCLEOTIDE SEQUENCE [LARGE SCALE GENOMIC DNA]</scope>
    <source>
        <strain evidence="1 2">KACC 17565</strain>
    </source>
</reference>
<evidence type="ECO:0000313" key="2">
    <source>
        <dbReference type="Proteomes" id="UP001364472"/>
    </source>
</evidence>
<evidence type="ECO:0008006" key="3">
    <source>
        <dbReference type="Google" id="ProtNLM"/>
    </source>
</evidence>
<evidence type="ECO:0000313" key="1">
    <source>
        <dbReference type="EMBL" id="MEJ1249527.1"/>
    </source>
</evidence>
<dbReference type="PROSITE" id="PS51257">
    <property type="entry name" value="PROKAR_LIPOPROTEIN"/>
    <property type="match status" value="1"/>
</dbReference>
<sequence length="155" mass="16898">MSIIIRFLATLLLSGVLMGCAISGVNGELENHISRLVDETTKSAKTQEKALAELGKLGQQAVPSLIGHLSDNRPLAAPKITLANKASDSFEASRHYSPETVHDAIAAILNQITGESFLFVYNGATPEERKQNYEKWKLWCKSNYPGKIEACGNEP</sequence>
<gene>
    <name evidence="1" type="ORF">WB794_07565</name>
</gene>
<proteinExistence type="predicted"/>
<keyword evidence="2" id="KW-1185">Reference proteome</keyword>
<dbReference type="AlphaFoldDB" id="A0AAW9R5H3"/>
<organism evidence="1 2">
    <name type="scientific">Denitratimonas tolerans</name>
    <dbReference type="NCBI Taxonomy" id="1338420"/>
    <lineage>
        <taxon>Bacteria</taxon>
        <taxon>Pseudomonadati</taxon>
        <taxon>Pseudomonadota</taxon>
        <taxon>Gammaproteobacteria</taxon>
        <taxon>Lysobacterales</taxon>
        <taxon>Lysobacteraceae</taxon>
        <taxon>Denitratimonas</taxon>
    </lineage>
</organism>
<accession>A0AAW9R5H3</accession>
<comment type="caution">
    <text evidence="1">The sequence shown here is derived from an EMBL/GenBank/DDBJ whole genome shotgun (WGS) entry which is preliminary data.</text>
</comment>
<name>A0AAW9R5H3_9GAMM</name>
<dbReference type="EMBL" id="JBBDHC010000008">
    <property type="protein sequence ID" value="MEJ1249527.1"/>
    <property type="molecule type" value="Genomic_DNA"/>
</dbReference>
<dbReference type="Proteomes" id="UP001364472">
    <property type="component" value="Unassembled WGS sequence"/>
</dbReference>
<dbReference type="RefSeq" id="WP_337335241.1">
    <property type="nucleotide sequence ID" value="NZ_JBBDHC010000008.1"/>
</dbReference>